<keyword evidence="1" id="KW-0812">Transmembrane</keyword>
<dbReference type="EMBL" id="BARW01012697">
    <property type="protein sequence ID" value="GAI73145.1"/>
    <property type="molecule type" value="Genomic_DNA"/>
</dbReference>
<organism evidence="2">
    <name type="scientific">marine sediment metagenome</name>
    <dbReference type="NCBI Taxonomy" id="412755"/>
    <lineage>
        <taxon>unclassified sequences</taxon>
        <taxon>metagenomes</taxon>
        <taxon>ecological metagenomes</taxon>
    </lineage>
</organism>
<dbReference type="AlphaFoldDB" id="X1SCJ9"/>
<feature type="non-terminal residue" evidence="2">
    <location>
        <position position="86"/>
    </location>
</feature>
<sequence length="86" mass="9734">MDLRDIRFRFLLFIRKRYGIIITIIVAIFILSMPQPQPLEFAGKTIVLSLAGKRLLALLASLIVIFITEALPIGMAVGIIYAWIDF</sequence>
<name>X1SCJ9_9ZZZZ</name>
<reference evidence="2" key="1">
    <citation type="journal article" date="2014" name="Front. Microbiol.">
        <title>High frequency of phylogenetically diverse reductive dehalogenase-homologous genes in deep subseafloor sedimentary metagenomes.</title>
        <authorList>
            <person name="Kawai M."/>
            <person name="Futagami T."/>
            <person name="Toyoda A."/>
            <person name="Takaki Y."/>
            <person name="Nishi S."/>
            <person name="Hori S."/>
            <person name="Arai W."/>
            <person name="Tsubouchi T."/>
            <person name="Morono Y."/>
            <person name="Uchiyama I."/>
            <person name="Ito T."/>
            <person name="Fujiyama A."/>
            <person name="Inagaki F."/>
            <person name="Takami H."/>
        </authorList>
    </citation>
    <scope>NUCLEOTIDE SEQUENCE</scope>
    <source>
        <strain evidence="2">Expedition CK06-06</strain>
    </source>
</reference>
<protein>
    <submittedName>
        <fullName evidence="2">Uncharacterized protein</fullName>
    </submittedName>
</protein>
<keyword evidence="1" id="KW-0472">Membrane</keyword>
<proteinExistence type="predicted"/>
<feature type="transmembrane region" description="Helical" evidence="1">
    <location>
        <begin position="18"/>
        <end position="35"/>
    </location>
</feature>
<evidence type="ECO:0000256" key="1">
    <source>
        <dbReference type="SAM" id="Phobius"/>
    </source>
</evidence>
<evidence type="ECO:0000313" key="2">
    <source>
        <dbReference type="EMBL" id="GAI73145.1"/>
    </source>
</evidence>
<accession>X1SCJ9</accession>
<feature type="transmembrane region" description="Helical" evidence="1">
    <location>
        <begin position="55"/>
        <end position="84"/>
    </location>
</feature>
<gene>
    <name evidence="2" type="ORF">S12H4_23759</name>
</gene>
<keyword evidence="1" id="KW-1133">Transmembrane helix</keyword>
<comment type="caution">
    <text evidence="2">The sequence shown here is derived from an EMBL/GenBank/DDBJ whole genome shotgun (WGS) entry which is preliminary data.</text>
</comment>